<comment type="caution">
    <text evidence="2">The sequence shown here is derived from an EMBL/GenBank/DDBJ whole genome shotgun (WGS) entry which is preliminary data.</text>
</comment>
<proteinExistence type="predicted"/>
<keyword evidence="3" id="KW-1185">Reference proteome</keyword>
<dbReference type="PANTHER" id="PTHR46599:SF3">
    <property type="entry name" value="PIGGYBAC TRANSPOSABLE ELEMENT-DERIVED PROTEIN 4"/>
    <property type="match status" value="1"/>
</dbReference>
<dbReference type="EMBL" id="CAJVPL010011252">
    <property type="protein sequence ID" value="CAG8683469.1"/>
    <property type="molecule type" value="Genomic_DNA"/>
</dbReference>
<dbReference type="InterPro" id="IPR029526">
    <property type="entry name" value="PGBD"/>
</dbReference>
<dbReference type="PANTHER" id="PTHR46599">
    <property type="entry name" value="PIGGYBAC TRANSPOSABLE ELEMENT-DERIVED PROTEIN 4"/>
    <property type="match status" value="1"/>
</dbReference>
<name>A0A9N9EMR9_9GLOM</name>
<dbReference type="Proteomes" id="UP000789831">
    <property type="component" value="Unassembled WGS sequence"/>
</dbReference>
<sequence>MDTRLPVHHISKQMSLKCFEQIKRFLHVSSPATTIKNYFDKLEPLLSHIRNVSKHFYMPNSNVSVDEIIIRFSGRSIHTVRMKNKPNPEGFKILSLCDVGYTYTFLPTSRISPNDVKKINSLNQTGCLILHLQIGIGACGTVRKNASGFPKELKVDKSIKLDWDIRSGIIINEVLAVFWQDNGSVTMLSMIYDLVGEEWE</sequence>
<evidence type="ECO:0000313" key="3">
    <source>
        <dbReference type="Proteomes" id="UP000789831"/>
    </source>
</evidence>
<dbReference type="OrthoDB" id="2438805at2759"/>
<reference evidence="2" key="1">
    <citation type="submission" date="2021-06" db="EMBL/GenBank/DDBJ databases">
        <authorList>
            <person name="Kallberg Y."/>
            <person name="Tangrot J."/>
            <person name="Rosling A."/>
        </authorList>
    </citation>
    <scope>NUCLEOTIDE SEQUENCE</scope>
    <source>
        <strain evidence="2">MT106</strain>
    </source>
</reference>
<evidence type="ECO:0000313" key="2">
    <source>
        <dbReference type="EMBL" id="CAG8683469.1"/>
    </source>
</evidence>
<gene>
    <name evidence="2" type="ORF">AGERDE_LOCUS12774</name>
</gene>
<feature type="domain" description="PiggyBac transposable element-derived protein" evidence="1">
    <location>
        <begin position="8"/>
        <end position="130"/>
    </location>
</feature>
<dbReference type="AlphaFoldDB" id="A0A9N9EMR9"/>
<dbReference type="Pfam" id="PF13843">
    <property type="entry name" value="DDE_Tnp_1_7"/>
    <property type="match status" value="1"/>
</dbReference>
<accession>A0A9N9EMR9</accession>
<feature type="non-terminal residue" evidence="2">
    <location>
        <position position="200"/>
    </location>
</feature>
<protein>
    <submittedName>
        <fullName evidence="2">421_t:CDS:1</fullName>
    </submittedName>
</protein>
<organism evidence="2 3">
    <name type="scientific">Ambispora gerdemannii</name>
    <dbReference type="NCBI Taxonomy" id="144530"/>
    <lineage>
        <taxon>Eukaryota</taxon>
        <taxon>Fungi</taxon>
        <taxon>Fungi incertae sedis</taxon>
        <taxon>Mucoromycota</taxon>
        <taxon>Glomeromycotina</taxon>
        <taxon>Glomeromycetes</taxon>
        <taxon>Archaeosporales</taxon>
        <taxon>Ambisporaceae</taxon>
        <taxon>Ambispora</taxon>
    </lineage>
</organism>
<evidence type="ECO:0000259" key="1">
    <source>
        <dbReference type="Pfam" id="PF13843"/>
    </source>
</evidence>